<feature type="domain" description="CBS" evidence="13">
    <location>
        <begin position="207"/>
        <end position="266"/>
    </location>
</feature>
<evidence type="ECO:0000256" key="12">
    <source>
        <dbReference type="SAM" id="Phobius"/>
    </source>
</evidence>
<reference evidence="15 16" key="1">
    <citation type="submission" date="2014-12" db="EMBL/GenBank/DDBJ databases">
        <title>Frankia sp. BMG5.1 draft genome.</title>
        <authorList>
            <person name="Gtari M."/>
            <person name="Ghodhbane-Gtari F."/>
            <person name="Nouioui I."/>
            <person name="Ktari A."/>
            <person name="Hezbri K."/>
            <person name="Mimouni W."/>
            <person name="Sbissi I."/>
            <person name="Ayari A."/>
            <person name="Yamanaka T."/>
            <person name="Normand P."/>
            <person name="Tisa L.S."/>
            <person name="Boudabous A."/>
        </authorList>
    </citation>
    <scope>NUCLEOTIDE SEQUENCE [LARGE SCALE GENOMIC DNA]</scope>
    <source>
        <strain evidence="15 16">BMG5.1</strain>
    </source>
</reference>
<dbReference type="EMBL" id="JWIO01000009">
    <property type="protein sequence ID" value="KLL11956.1"/>
    <property type="molecule type" value="Genomic_DNA"/>
</dbReference>
<dbReference type="SMART" id="SM01091">
    <property type="entry name" value="CorC_HlyC"/>
    <property type="match status" value="1"/>
</dbReference>
<evidence type="ECO:0000256" key="1">
    <source>
        <dbReference type="ARBA" id="ARBA00004651"/>
    </source>
</evidence>
<evidence type="ECO:0000256" key="5">
    <source>
        <dbReference type="ARBA" id="ARBA00022737"/>
    </source>
</evidence>
<dbReference type="SUPFAM" id="SSF56176">
    <property type="entry name" value="FAD-binding/transporter-associated domain-like"/>
    <property type="match status" value="1"/>
</dbReference>
<dbReference type="Gene3D" id="3.10.580.10">
    <property type="entry name" value="CBS-domain"/>
    <property type="match status" value="1"/>
</dbReference>
<feature type="compositionally biased region" description="Basic and acidic residues" evidence="11">
    <location>
        <begin position="469"/>
        <end position="486"/>
    </location>
</feature>
<feature type="transmembrane region" description="Helical" evidence="12">
    <location>
        <begin position="120"/>
        <end position="137"/>
    </location>
</feature>
<protein>
    <submittedName>
        <fullName evidence="15">Membrane protein</fullName>
    </submittedName>
</protein>
<dbReference type="InterPro" id="IPR016169">
    <property type="entry name" value="FAD-bd_PCMH_sub2"/>
</dbReference>
<name>A0ABR5F5F2_9ACTN</name>
<feature type="compositionally biased region" description="Gly residues" evidence="11">
    <location>
        <begin position="439"/>
        <end position="450"/>
    </location>
</feature>
<dbReference type="Pfam" id="PF01595">
    <property type="entry name" value="CNNM"/>
    <property type="match status" value="1"/>
</dbReference>
<dbReference type="InterPro" id="IPR044751">
    <property type="entry name" value="Ion_transp-like_CBS"/>
</dbReference>
<dbReference type="InterPro" id="IPR000644">
    <property type="entry name" value="CBS_dom"/>
</dbReference>
<evidence type="ECO:0000256" key="10">
    <source>
        <dbReference type="PROSITE-ProRule" id="PRU01193"/>
    </source>
</evidence>
<comment type="caution">
    <text evidence="15">The sequence shown here is derived from an EMBL/GenBank/DDBJ whole genome shotgun (WGS) entry which is preliminary data.</text>
</comment>
<evidence type="ECO:0000259" key="14">
    <source>
        <dbReference type="PROSITE" id="PS51846"/>
    </source>
</evidence>
<dbReference type="InterPro" id="IPR036318">
    <property type="entry name" value="FAD-bd_PCMH-like_sf"/>
</dbReference>
<feature type="domain" description="CBS" evidence="13">
    <location>
        <begin position="272"/>
        <end position="329"/>
    </location>
</feature>
<gene>
    <name evidence="15" type="ORF">FrCorBMG51_08085</name>
</gene>
<feature type="transmembrane region" description="Helical" evidence="12">
    <location>
        <begin position="92"/>
        <end position="114"/>
    </location>
</feature>
<keyword evidence="8 10" id="KW-0472">Membrane</keyword>
<keyword evidence="16" id="KW-1185">Reference proteome</keyword>
<organism evidence="15 16">
    <name type="scientific">Protofrankia coriariae</name>
    <dbReference type="NCBI Taxonomy" id="1562887"/>
    <lineage>
        <taxon>Bacteria</taxon>
        <taxon>Bacillati</taxon>
        <taxon>Actinomycetota</taxon>
        <taxon>Actinomycetes</taxon>
        <taxon>Frankiales</taxon>
        <taxon>Frankiaceae</taxon>
        <taxon>Protofrankia</taxon>
    </lineage>
</organism>
<dbReference type="PANTHER" id="PTHR22777">
    <property type="entry name" value="HEMOLYSIN-RELATED"/>
    <property type="match status" value="1"/>
</dbReference>
<dbReference type="Pfam" id="PF03471">
    <property type="entry name" value="CorC_HlyC"/>
    <property type="match status" value="1"/>
</dbReference>
<evidence type="ECO:0000256" key="11">
    <source>
        <dbReference type="SAM" id="MobiDB-lite"/>
    </source>
</evidence>
<dbReference type="InterPro" id="IPR005170">
    <property type="entry name" value="Transptr-assoc_dom"/>
</dbReference>
<dbReference type="PROSITE" id="PS51371">
    <property type="entry name" value="CBS"/>
    <property type="match status" value="2"/>
</dbReference>
<dbReference type="Pfam" id="PF00571">
    <property type="entry name" value="CBS"/>
    <property type="match status" value="2"/>
</dbReference>
<evidence type="ECO:0000256" key="3">
    <source>
        <dbReference type="ARBA" id="ARBA00022475"/>
    </source>
</evidence>
<feature type="region of interest" description="Disordered" evidence="11">
    <location>
        <begin position="412"/>
        <end position="537"/>
    </location>
</feature>
<dbReference type="SMART" id="SM00116">
    <property type="entry name" value="CBS"/>
    <property type="match status" value="2"/>
</dbReference>
<comment type="similarity">
    <text evidence="2">Belongs to the UPF0053 family.</text>
</comment>
<feature type="compositionally biased region" description="Low complexity" evidence="11">
    <location>
        <begin position="420"/>
        <end position="438"/>
    </location>
</feature>
<dbReference type="PANTHER" id="PTHR22777:SF32">
    <property type="entry name" value="UPF0053 INNER MEMBRANE PROTEIN YFJD"/>
    <property type="match status" value="1"/>
</dbReference>
<dbReference type="CDD" id="cd04590">
    <property type="entry name" value="CBS_pair_CorC_HlyC_assoc"/>
    <property type="match status" value="1"/>
</dbReference>
<sequence length="537" mass="55242">MGYGDVPLLLLAVLATLFAAGIGCIDAALTRVSRVAVEGFVRAGRPRAASLATIVADPGRYLALLLLLRIVGEMVAAACVTVIAVHTYGAGFIAVGFGALVGTLFAYIFVGVVFRTLGRQHAPVIALATAGLTSWLGRMFGPLPRLLIAFGNAVTPGPGYRDGPFATEAELRDLVDLAEENSVIERGERDMIASVFELGDTLVREVMVPRPDMVYIESVKTVAQAISLALRSGFSRIPVIGESVDDVVGIAFLKDMVGREREGWDTRPVSDVMRPPALVPESKHADVLLREMQASRTHMAIVIDEYGGTAGLVTIEDILEEIVGEITDEYDAEIVPVEWIDDDTARVTARLGVDDLRELFGTDELPGSEDVETVGGLLANALGRVPLPGATAAVGVVTLTAESAAGRRNQIGTVVVRRSSGQAGDATAGGSASTPTGDTAGGGPPRGDGPGDSRAAGGSGGEAAYAGSHRADREQGGGDRTGKNRTDGTSGTGGTGSTFSTDNDIVGAAGGGGGRRQGSDAGATGPVTHRAASGVRT</sequence>
<evidence type="ECO:0000259" key="13">
    <source>
        <dbReference type="PROSITE" id="PS51371"/>
    </source>
</evidence>
<evidence type="ECO:0000256" key="9">
    <source>
        <dbReference type="PROSITE-ProRule" id="PRU00703"/>
    </source>
</evidence>
<keyword evidence="7 9" id="KW-0129">CBS domain</keyword>
<dbReference type="InterPro" id="IPR046342">
    <property type="entry name" value="CBS_dom_sf"/>
</dbReference>
<dbReference type="PROSITE" id="PS51846">
    <property type="entry name" value="CNNM"/>
    <property type="match status" value="1"/>
</dbReference>
<dbReference type="Proteomes" id="UP000035425">
    <property type="component" value="Unassembled WGS sequence"/>
</dbReference>
<evidence type="ECO:0000313" key="16">
    <source>
        <dbReference type="Proteomes" id="UP000035425"/>
    </source>
</evidence>
<evidence type="ECO:0000256" key="6">
    <source>
        <dbReference type="ARBA" id="ARBA00022989"/>
    </source>
</evidence>
<evidence type="ECO:0000256" key="2">
    <source>
        <dbReference type="ARBA" id="ARBA00006337"/>
    </source>
</evidence>
<feature type="transmembrane region" description="Helical" evidence="12">
    <location>
        <begin position="61"/>
        <end position="85"/>
    </location>
</feature>
<dbReference type="Gene3D" id="3.30.465.10">
    <property type="match status" value="1"/>
</dbReference>
<keyword evidence="3" id="KW-1003">Cell membrane</keyword>
<dbReference type="InterPro" id="IPR002550">
    <property type="entry name" value="CNNM"/>
</dbReference>
<keyword evidence="4 10" id="KW-0812">Transmembrane</keyword>
<evidence type="ECO:0000256" key="4">
    <source>
        <dbReference type="ARBA" id="ARBA00022692"/>
    </source>
</evidence>
<dbReference type="RefSeq" id="WP_047222445.1">
    <property type="nucleotide sequence ID" value="NZ_JWIO01000009.1"/>
</dbReference>
<evidence type="ECO:0000313" key="15">
    <source>
        <dbReference type="EMBL" id="KLL11956.1"/>
    </source>
</evidence>
<comment type="subcellular location">
    <subcellularLocation>
        <location evidence="1">Cell membrane</location>
        <topology evidence="1">Multi-pass membrane protein</topology>
    </subcellularLocation>
</comment>
<evidence type="ECO:0000256" key="8">
    <source>
        <dbReference type="ARBA" id="ARBA00023136"/>
    </source>
</evidence>
<dbReference type="SUPFAM" id="SSF54631">
    <property type="entry name" value="CBS-domain pair"/>
    <property type="match status" value="1"/>
</dbReference>
<keyword evidence="5" id="KW-0677">Repeat</keyword>
<feature type="domain" description="CNNM transmembrane" evidence="14">
    <location>
        <begin position="1"/>
        <end position="188"/>
    </location>
</feature>
<keyword evidence="6 10" id="KW-1133">Transmembrane helix</keyword>
<evidence type="ECO:0000256" key="7">
    <source>
        <dbReference type="ARBA" id="ARBA00023122"/>
    </source>
</evidence>
<feature type="compositionally biased region" description="Low complexity" evidence="11">
    <location>
        <begin position="452"/>
        <end position="468"/>
    </location>
</feature>
<accession>A0ABR5F5F2</accession>
<proteinExistence type="inferred from homology"/>